<reference evidence="1" key="2">
    <citation type="submission" date="2022-01" db="EMBL/GenBank/DDBJ databases">
        <authorList>
            <person name="Yamashiro T."/>
            <person name="Shiraishi A."/>
            <person name="Satake H."/>
            <person name="Nakayama K."/>
        </authorList>
    </citation>
    <scope>NUCLEOTIDE SEQUENCE</scope>
</reference>
<sequence length="270" mass="30742">MTNLHIILRVSHNSSTVMRHPLNGGEVISIIPARETDEFIKSSVDDLVPIPKESEVTSDSDLECDIPVTTPLPTTDVREEKVDINLPFGEHFDILSTGDREIDFNPIRDIEELEQLLADDPVPVPKVFDEPLGNSDLISRSYNVTFSNLIFDFNDDYTLCYDNPHFDKEFEDINSLDPLESTLVIDESILLVTPLPDSKKFSLREVERFDHFFSLTQLGGTMRVMETSSLGFHHMPLPRPTTYSPKEVMYYYFHPHLTSGDGFDHGPKLK</sequence>
<protein>
    <recommendedName>
        <fullName evidence="3">NAC domain-containing protein</fullName>
    </recommendedName>
</protein>
<accession>A0ABQ5HQY8</accession>
<gene>
    <name evidence="1" type="ORF">Tco_1079116</name>
</gene>
<reference evidence="1" key="1">
    <citation type="journal article" date="2022" name="Int. J. Mol. Sci.">
        <title>Draft Genome of Tanacetum Coccineum: Genomic Comparison of Closely Related Tanacetum-Family Plants.</title>
        <authorList>
            <person name="Yamashiro T."/>
            <person name="Shiraishi A."/>
            <person name="Nakayama K."/>
            <person name="Satake H."/>
        </authorList>
    </citation>
    <scope>NUCLEOTIDE SEQUENCE</scope>
</reference>
<organism evidence="1 2">
    <name type="scientific">Tanacetum coccineum</name>
    <dbReference type="NCBI Taxonomy" id="301880"/>
    <lineage>
        <taxon>Eukaryota</taxon>
        <taxon>Viridiplantae</taxon>
        <taxon>Streptophyta</taxon>
        <taxon>Embryophyta</taxon>
        <taxon>Tracheophyta</taxon>
        <taxon>Spermatophyta</taxon>
        <taxon>Magnoliopsida</taxon>
        <taxon>eudicotyledons</taxon>
        <taxon>Gunneridae</taxon>
        <taxon>Pentapetalae</taxon>
        <taxon>asterids</taxon>
        <taxon>campanulids</taxon>
        <taxon>Asterales</taxon>
        <taxon>Asteraceae</taxon>
        <taxon>Asteroideae</taxon>
        <taxon>Anthemideae</taxon>
        <taxon>Anthemidinae</taxon>
        <taxon>Tanacetum</taxon>
    </lineage>
</organism>
<comment type="caution">
    <text evidence="1">The sequence shown here is derived from an EMBL/GenBank/DDBJ whole genome shotgun (WGS) entry which is preliminary data.</text>
</comment>
<evidence type="ECO:0000313" key="1">
    <source>
        <dbReference type="EMBL" id="GJT90271.1"/>
    </source>
</evidence>
<dbReference type="EMBL" id="BQNB010019905">
    <property type="protein sequence ID" value="GJT90271.1"/>
    <property type="molecule type" value="Genomic_DNA"/>
</dbReference>
<dbReference type="Proteomes" id="UP001151760">
    <property type="component" value="Unassembled WGS sequence"/>
</dbReference>
<name>A0ABQ5HQY8_9ASTR</name>
<evidence type="ECO:0000313" key="2">
    <source>
        <dbReference type="Proteomes" id="UP001151760"/>
    </source>
</evidence>
<keyword evidence="2" id="KW-1185">Reference proteome</keyword>
<evidence type="ECO:0008006" key="3">
    <source>
        <dbReference type="Google" id="ProtNLM"/>
    </source>
</evidence>
<proteinExistence type="predicted"/>